<reference evidence="2 3" key="1">
    <citation type="submission" date="2019-01" db="EMBL/GenBank/DDBJ databases">
        <authorList>
            <person name="Ferrante I. M."/>
        </authorList>
    </citation>
    <scope>NUCLEOTIDE SEQUENCE [LARGE SCALE GENOMIC DNA]</scope>
    <source>
        <strain evidence="2 3">B856</strain>
    </source>
</reference>
<name>A0A448ZJR7_9STRA</name>
<feature type="region of interest" description="Disordered" evidence="1">
    <location>
        <begin position="97"/>
        <end position="158"/>
    </location>
</feature>
<feature type="region of interest" description="Disordered" evidence="1">
    <location>
        <begin position="211"/>
        <end position="281"/>
    </location>
</feature>
<feature type="region of interest" description="Disordered" evidence="1">
    <location>
        <begin position="1"/>
        <end position="80"/>
    </location>
</feature>
<sequence length="402" mass="43433">MRSHPTMVALDAQNADPKGADELVAAAERNALHAVPGTAKRPGGTSSRRDEQSAAGTSGASQNDSGGDAPSPVSGCSDDGEAGLVLAFSSLVEGSDFGAGDGDDARDDGTHPRKTSGKAELHSHQNADGFKRQRLPMISSNETTPIPTGTPSAKKILPPRRDGIRYAQLFFDPETKTLVTLMEVASNSVPCACGTHDARSHHWYMRQQKGYRRRGTPLHRSSLLPPKDCGGGSAATRGRIQNDGDEARISHPPCPDTTLPTECSSMSSEASDIDEEDRGFRGWGPGRVLSRAVEPTRYPGEPIVFSNDERTDRELSWSEEPEIDLYLLRDCDDAWDYGATRDSRCTDSLKKLLSASRSCISLPQIGESRWRASAGSNGAECFHNSNHHKTEGERPFYLALNE</sequence>
<proteinExistence type="predicted"/>
<keyword evidence="3" id="KW-1185">Reference proteome</keyword>
<evidence type="ECO:0000256" key="1">
    <source>
        <dbReference type="SAM" id="MobiDB-lite"/>
    </source>
</evidence>
<evidence type="ECO:0000313" key="2">
    <source>
        <dbReference type="EMBL" id="VEU42307.1"/>
    </source>
</evidence>
<feature type="compositionally biased region" description="Polar residues" evidence="1">
    <location>
        <begin position="138"/>
        <end position="151"/>
    </location>
</feature>
<feature type="compositionally biased region" description="Basic and acidic residues" evidence="1">
    <location>
        <begin position="107"/>
        <end position="131"/>
    </location>
</feature>
<dbReference type="EMBL" id="CAACVS010000432">
    <property type="protein sequence ID" value="VEU42307.1"/>
    <property type="molecule type" value="Genomic_DNA"/>
</dbReference>
<accession>A0A448ZJR7</accession>
<protein>
    <submittedName>
        <fullName evidence="2">Uncharacterized protein</fullName>
    </submittedName>
</protein>
<dbReference type="Proteomes" id="UP000291116">
    <property type="component" value="Unassembled WGS sequence"/>
</dbReference>
<evidence type="ECO:0000313" key="3">
    <source>
        <dbReference type="Proteomes" id="UP000291116"/>
    </source>
</evidence>
<gene>
    <name evidence="2" type="ORF">PSNMU_V1.4_AUG-EV-PASAV3_0092640</name>
</gene>
<feature type="compositionally biased region" description="Basic and acidic residues" evidence="1">
    <location>
        <begin position="240"/>
        <end position="249"/>
    </location>
</feature>
<organism evidence="2 3">
    <name type="scientific">Pseudo-nitzschia multistriata</name>
    <dbReference type="NCBI Taxonomy" id="183589"/>
    <lineage>
        <taxon>Eukaryota</taxon>
        <taxon>Sar</taxon>
        <taxon>Stramenopiles</taxon>
        <taxon>Ochrophyta</taxon>
        <taxon>Bacillariophyta</taxon>
        <taxon>Bacillariophyceae</taxon>
        <taxon>Bacillariophycidae</taxon>
        <taxon>Bacillariales</taxon>
        <taxon>Bacillariaceae</taxon>
        <taxon>Pseudo-nitzschia</taxon>
    </lineage>
</organism>
<dbReference type="OrthoDB" id="48975at2759"/>
<feature type="compositionally biased region" description="Polar residues" evidence="1">
    <location>
        <begin position="258"/>
        <end position="270"/>
    </location>
</feature>
<dbReference type="AlphaFoldDB" id="A0A448ZJR7"/>
<feature type="compositionally biased region" description="Polar residues" evidence="1">
    <location>
        <begin position="54"/>
        <end position="65"/>
    </location>
</feature>